<dbReference type="Gene3D" id="1.50.10.10">
    <property type="match status" value="1"/>
</dbReference>
<dbReference type="EMBL" id="SFCC01000001">
    <property type="protein sequence ID" value="RZQ65666.1"/>
    <property type="molecule type" value="Genomic_DNA"/>
</dbReference>
<name>A0A4Q7JES8_9PSEU</name>
<dbReference type="InterPro" id="IPR008928">
    <property type="entry name" value="6-hairpin_glycosidase_sf"/>
</dbReference>
<dbReference type="OrthoDB" id="5175804at2"/>
<evidence type="ECO:0000313" key="2">
    <source>
        <dbReference type="Proteomes" id="UP000292003"/>
    </source>
</evidence>
<dbReference type="RefSeq" id="WP_130473236.1">
    <property type="nucleotide sequence ID" value="NZ_SFCC01000001.1"/>
</dbReference>
<organism evidence="1 2">
    <name type="scientific">Amycolatopsis suaedae</name>
    <dbReference type="NCBI Taxonomy" id="2510978"/>
    <lineage>
        <taxon>Bacteria</taxon>
        <taxon>Bacillati</taxon>
        <taxon>Actinomycetota</taxon>
        <taxon>Actinomycetes</taxon>
        <taxon>Pseudonocardiales</taxon>
        <taxon>Pseudonocardiaceae</taxon>
        <taxon>Amycolatopsis</taxon>
    </lineage>
</organism>
<evidence type="ECO:0000313" key="1">
    <source>
        <dbReference type="EMBL" id="RZQ65666.1"/>
    </source>
</evidence>
<dbReference type="InterPro" id="IPR012341">
    <property type="entry name" value="6hp_glycosidase-like_sf"/>
</dbReference>
<accession>A0A4Q7JES8</accession>
<comment type="caution">
    <text evidence="1">The sequence shown here is derived from an EMBL/GenBank/DDBJ whole genome shotgun (WGS) entry which is preliminary data.</text>
</comment>
<proteinExistence type="predicted"/>
<gene>
    <name evidence="1" type="ORF">EWH70_00790</name>
</gene>
<dbReference type="GO" id="GO:0005975">
    <property type="term" value="P:carbohydrate metabolic process"/>
    <property type="evidence" value="ECO:0007669"/>
    <property type="project" value="InterPro"/>
</dbReference>
<dbReference type="Proteomes" id="UP000292003">
    <property type="component" value="Unassembled WGS sequence"/>
</dbReference>
<protein>
    <submittedName>
        <fullName evidence="1">Prenyltransferase</fullName>
    </submittedName>
</protein>
<dbReference type="GO" id="GO:0016740">
    <property type="term" value="F:transferase activity"/>
    <property type="evidence" value="ECO:0007669"/>
    <property type="project" value="UniProtKB-KW"/>
</dbReference>
<keyword evidence="2" id="KW-1185">Reference proteome</keyword>
<dbReference type="SUPFAM" id="SSF48208">
    <property type="entry name" value="Six-hairpin glycosidases"/>
    <property type="match status" value="1"/>
</dbReference>
<dbReference type="AlphaFoldDB" id="A0A4Q7JES8"/>
<keyword evidence="1" id="KW-0808">Transferase</keyword>
<reference evidence="1 2" key="1">
    <citation type="submission" date="2019-02" db="EMBL/GenBank/DDBJ databases">
        <title>Draft genome sequence of Amycolatopsis sp. 8-3EHSu isolated from roots of Suaeda maritima.</title>
        <authorList>
            <person name="Duangmal K."/>
            <person name="Chantavorakit T."/>
        </authorList>
    </citation>
    <scope>NUCLEOTIDE SEQUENCE [LARGE SCALE GENOMIC DNA]</scope>
    <source>
        <strain evidence="1 2">8-3EHSu</strain>
    </source>
</reference>
<sequence>MTAGWIAAAQRTDGAIPWYPGGPLDPWNHVEAAMGLTVAGLTEQAAAAYDWLAAVQNADGSWFAGYGADAERVGDSNVTAYVAVGVRHHLLATGDTGFARRLWPVVEGALDYVLSLRRPDGAIRWREDSADALVTGCSSIAHALRHGQELAGGHDRWARAAAGLRAALTGRPDAFLPKPHAMDWYYPVLTSVITGGAATARLADGWDRFVVPGLGVRCVHHQPWVTGGETAELALTLAARGERARAARLLADIGARLRHDDGSYWTGYQFADDALWPDERTTWTAGAMLLARAALAGDPATLAVFGPAGGPRTGPVG</sequence>